<name>A0A1G5ADX5_9FIRM</name>
<sequence length="97" mass="10723">MANEREDLIHSLAKSMGVGDAQKARGASGKYNAETGTMYCNGHIISRTTIEQASAYFNSQYRRLAEIDDENVKQMASIYEVAKEAINMIVAPTDMTE</sequence>
<dbReference type="EMBL" id="FMUR01000003">
    <property type="protein sequence ID" value="SCX76055.1"/>
    <property type="molecule type" value="Genomic_DNA"/>
</dbReference>
<reference evidence="2" key="1">
    <citation type="submission" date="2016-10" db="EMBL/GenBank/DDBJ databases">
        <authorList>
            <person name="Varghese N."/>
            <person name="Submissions S."/>
        </authorList>
    </citation>
    <scope>NUCLEOTIDE SEQUENCE [LARGE SCALE GENOMIC DNA]</scope>
    <source>
        <strain evidence="2">XBD2006</strain>
    </source>
</reference>
<dbReference type="OrthoDB" id="2003439at2"/>
<keyword evidence="2" id="KW-1185">Reference proteome</keyword>
<evidence type="ECO:0000313" key="1">
    <source>
        <dbReference type="EMBL" id="SCX76055.1"/>
    </source>
</evidence>
<dbReference type="AlphaFoldDB" id="A0A1G5ADX5"/>
<organism evidence="1 2">
    <name type="scientific">Butyrivibrio hungatei</name>
    <dbReference type="NCBI Taxonomy" id="185008"/>
    <lineage>
        <taxon>Bacteria</taxon>
        <taxon>Bacillati</taxon>
        <taxon>Bacillota</taxon>
        <taxon>Clostridia</taxon>
        <taxon>Lachnospirales</taxon>
        <taxon>Lachnospiraceae</taxon>
        <taxon>Butyrivibrio</taxon>
    </lineage>
</organism>
<dbReference type="Proteomes" id="UP000183047">
    <property type="component" value="Unassembled WGS sequence"/>
</dbReference>
<proteinExistence type="predicted"/>
<evidence type="ECO:0000313" key="2">
    <source>
        <dbReference type="Proteomes" id="UP000183047"/>
    </source>
</evidence>
<accession>A0A1G5ADX5</accession>
<protein>
    <submittedName>
        <fullName evidence="1">Uncharacterized protein</fullName>
    </submittedName>
</protein>
<gene>
    <name evidence="1" type="ORF">SAMN02910451_00157</name>
</gene>
<dbReference type="RefSeq" id="WP_026666585.1">
    <property type="nucleotide sequence ID" value="NZ_FMUR01000003.1"/>
</dbReference>